<dbReference type="EMBL" id="LSZW01000038">
    <property type="protein sequence ID" value="KXK66613.1"/>
    <property type="molecule type" value="Genomic_DNA"/>
</dbReference>
<proteinExistence type="predicted"/>
<evidence type="ECO:0000259" key="1">
    <source>
        <dbReference type="PROSITE" id="PS50943"/>
    </source>
</evidence>
<dbReference type="Gene3D" id="1.10.260.40">
    <property type="entry name" value="lambda repressor-like DNA-binding domains"/>
    <property type="match status" value="1"/>
</dbReference>
<dbReference type="InterPro" id="IPR010982">
    <property type="entry name" value="Lambda_DNA-bd_dom_sf"/>
</dbReference>
<comment type="caution">
    <text evidence="2">The sequence shown here is derived from an EMBL/GenBank/DDBJ whole genome shotgun (WGS) entry which is preliminary data.</text>
</comment>
<evidence type="ECO:0000313" key="3">
    <source>
        <dbReference type="Proteomes" id="UP000070366"/>
    </source>
</evidence>
<dbReference type="PROSITE" id="PS50943">
    <property type="entry name" value="HTH_CROC1"/>
    <property type="match status" value="1"/>
</dbReference>
<protein>
    <submittedName>
        <fullName evidence="2">DNA-binding helix-turn-helix protein</fullName>
    </submittedName>
</protein>
<organism evidence="2 3">
    <name type="scientific">Christensenella minuta</name>
    <dbReference type="NCBI Taxonomy" id="626937"/>
    <lineage>
        <taxon>Bacteria</taxon>
        <taxon>Bacillati</taxon>
        <taxon>Bacillota</taxon>
        <taxon>Clostridia</taxon>
        <taxon>Christensenellales</taxon>
        <taxon>Christensenellaceae</taxon>
        <taxon>Christensenella</taxon>
    </lineage>
</organism>
<dbReference type="GO" id="GO:0003677">
    <property type="term" value="F:DNA binding"/>
    <property type="evidence" value="ECO:0007669"/>
    <property type="project" value="UniProtKB-KW"/>
</dbReference>
<dbReference type="SUPFAM" id="SSF47413">
    <property type="entry name" value="lambda repressor-like DNA-binding domains"/>
    <property type="match status" value="1"/>
</dbReference>
<name>A0A136Q7G6_9FIRM</name>
<feature type="domain" description="HTH cro/C1-type" evidence="1">
    <location>
        <begin position="6"/>
        <end position="52"/>
    </location>
</feature>
<dbReference type="CDD" id="cd00093">
    <property type="entry name" value="HTH_XRE"/>
    <property type="match status" value="1"/>
</dbReference>
<dbReference type="Proteomes" id="UP000070366">
    <property type="component" value="Unassembled WGS sequence"/>
</dbReference>
<keyword evidence="2" id="KW-0238">DNA-binding</keyword>
<keyword evidence="3" id="KW-1185">Reference proteome</keyword>
<dbReference type="AlphaFoldDB" id="A0A136Q7G6"/>
<dbReference type="STRING" id="626937.HMPREF3293_00529"/>
<dbReference type="InterPro" id="IPR001387">
    <property type="entry name" value="Cro/C1-type_HTH"/>
</dbReference>
<reference evidence="2 3" key="1">
    <citation type="submission" date="2016-02" db="EMBL/GenBank/DDBJ databases">
        <authorList>
            <person name="Wen L."/>
            <person name="He K."/>
            <person name="Yang H."/>
        </authorList>
    </citation>
    <scope>NUCLEOTIDE SEQUENCE [LARGE SCALE GENOMIC DNA]</scope>
    <source>
        <strain evidence="2 3">DSM 22607</strain>
    </source>
</reference>
<sequence length="66" mass="7550">MKINSTMNDMAKKLDISESYYSLIENGDRQTDMSLSIIEKLAKAFGVSVQTIVKEEMKYKKENQIA</sequence>
<evidence type="ECO:0000313" key="2">
    <source>
        <dbReference type="EMBL" id="KXK66613.1"/>
    </source>
</evidence>
<dbReference type="SMART" id="SM00530">
    <property type="entry name" value="HTH_XRE"/>
    <property type="match status" value="1"/>
</dbReference>
<accession>A0A136Q7G6</accession>
<gene>
    <name evidence="2" type="ORF">HMPREF3293_00529</name>
</gene>
<dbReference type="Pfam" id="PF01381">
    <property type="entry name" value="HTH_3"/>
    <property type="match status" value="1"/>
</dbReference>